<dbReference type="Gene3D" id="3.30.70.270">
    <property type="match status" value="1"/>
</dbReference>
<sequence>MTDVRPCSRYLDAIRDFPRPRNVTDVRSWFGLVNQVAYAFSMAERMQPFRRLLQNGVRFEWSSELEEVFRESKETIVREIERGVRIFDKSKPTCLATDWSKEGVGFWLFQKHCRCMPVKFTHAAESRYAPIEGEALAVRPHTPVALAQVAPLAPSPASTAPEAAPPSSPDLPPATGPRRSTRSPGTPAWHKDYVMG</sequence>
<dbReference type="PANTHER" id="PTHR37984:SF5">
    <property type="entry name" value="PROTEIN NYNRIN-LIKE"/>
    <property type="match status" value="1"/>
</dbReference>
<keyword evidence="3" id="KW-1185">Reference proteome</keyword>
<dbReference type="Bgee" id="ENSAMXG00000030351">
    <property type="expression patterns" value="Expressed in pharyngeal gill and 2 other cell types or tissues"/>
</dbReference>
<dbReference type="PANTHER" id="PTHR37984">
    <property type="entry name" value="PROTEIN CBG26694"/>
    <property type="match status" value="1"/>
</dbReference>
<proteinExistence type="predicted"/>
<reference evidence="2" key="4">
    <citation type="submission" date="2025-09" db="UniProtKB">
        <authorList>
            <consortium name="Ensembl"/>
        </authorList>
    </citation>
    <scope>IDENTIFICATION</scope>
</reference>
<reference evidence="2" key="3">
    <citation type="submission" date="2025-08" db="UniProtKB">
        <authorList>
            <consortium name="Ensembl"/>
        </authorList>
    </citation>
    <scope>IDENTIFICATION</scope>
</reference>
<feature type="compositionally biased region" description="Low complexity" evidence="1">
    <location>
        <begin position="151"/>
        <end position="162"/>
    </location>
</feature>
<dbReference type="Ensembl" id="ENSAMXT00000052222.1">
    <property type="protein sequence ID" value="ENSAMXP00000032043.1"/>
    <property type="gene ID" value="ENSAMXG00000030351.1"/>
</dbReference>
<feature type="compositionally biased region" description="Pro residues" evidence="1">
    <location>
        <begin position="163"/>
        <end position="175"/>
    </location>
</feature>
<dbReference type="InterPro" id="IPR043128">
    <property type="entry name" value="Rev_trsase/Diguanyl_cyclase"/>
</dbReference>
<dbReference type="GeneTree" id="ENSGT00940000174773"/>
<reference evidence="3" key="1">
    <citation type="submission" date="2013-03" db="EMBL/GenBank/DDBJ databases">
        <authorList>
            <person name="Jeffery W."/>
            <person name="Warren W."/>
            <person name="Wilson R.K."/>
        </authorList>
    </citation>
    <scope>NUCLEOTIDE SEQUENCE</scope>
    <source>
        <strain evidence="3">female</strain>
    </source>
</reference>
<dbReference type="InterPro" id="IPR043502">
    <property type="entry name" value="DNA/RNA_pol_sf"/>
</dbReference>
<dbReference type="SUPFAM" id="SSF56672">
    <property type="entry name" value="DNA/RNA polymerases"/>
    <property type="match status" value="1"/>
</dbReference>
<evidence type="ECO:0000313" key="3">
    <source>
        <dbReference type="Proteomes" id="UP000018467"/>
    </source>
</evidence>
<dbReference type="GO" id="GO:0003824">
    <property type="term" value="F:catalytic activity"/>
    <property type="evidence" value="ECO:0007669"/>
    <property type="project" value="UniProtKB-KW"/>
</dbReference>
<name>A0A3B1IPY4_ASTMX</name>
<dbReference type="InParanoid" id="A0A3B1IPY4"/>
<dbReference type="InterPro" id="IPR050951">
    <property type="entry name" value="Retrovirus_Pol_polyprotein"/>
</dbReference>
<dbReference type="Proteomes" id="UP000018467">
    <property type="component" value="Unassembled WGS sequence"/>
</dbReference>
<accession>A0A3B1IPY4</accession>
<evidence type="ECO:0000313" key="2">
    <source>
        <dbReference type="Ensembl" id="ENSAMXP00000032043.1"/>
    </source>
</evidence>
<evidence type="ECO:0000256" key="1">
    <source>
        <dbReference type="SAM" id="MobiDB-lite"/>
    </source>
</evidence>
<feature type="region of interest" description="Disordered" evidence="1">
    <location>
        <begin position="151"/>
        <end position="196"/>
    </location>
</feature>
<dbReference type="AlphaFoldDB" id="A0A3B1IPY4"/>
<organism evidence="2 3">
    <name type="scientific">Astyanax mexicanus</name>
    <name type="common">Blind cave fish</name>
    <name type="synonym">Astyanax fasciatus mexicanus</name>
    <dbReference type="NCBI Taxonomy" id="7994"/>
    <lineage>
        <taxon>Eukaryota</taxon>
        <taxon>Metazoa</taxon>
        <taxon>Chordata</taxon>
        <taxon>Craniata</taxon>
        <taxon>Vertebrata</taxon>
        <taxon>Euteleostomi</taxon>
        <taxon>Actinopterygii</taxon>
        <taxon>Neopterygii</taxon>
        <taxon>Teleostei</taxon>
        <taxon>Ostariophysi</taxon>
        <taxon>Characiformes</taxon>
        <taxon>Characoidei</taxon>
        <taxon>Acestrorhamphidae</taxon>
        <taxon>Acestrorhamphinae</taxon>
        <taxon>Astyanax</taxon>
    </lineage>
</organism>
<reference evidence="3" key="2">
    <citation type="journal article" date="2014" name="Nat. Commun.">
        <title>The cavefish genome reveals candidate genes for eye loss.</title>
        <authorList>
            <person name="McGaugh S.E."/>
            <person name="Gross J.B."/>
            <person name="Aken B."/>
            <person name="Blin M."/>
            <person name="Borowsky R."/>
            <person name="Chalopin D."/>
            <person name="Hinaux H."/>
            <person name="Jeffery W.R."/>
            <person name="Keene A."/>
            <person name="Ma L."/>
            <person name="Minx P."/>
            <person name="Murphy D."/>
            <person name="O'Quin K.E."/>
            <person name="Retaux S."/>
            <person name="Rohner N."/>
            <person name="Searle S.M."/>
            <person name="Stahl B.A."/>
            <person name="Tabin C."/>
            <person name="Volff J.N."/>
            <person name="Yoshizawa M."/>
            <person name="Warren W.C."/>
        </authorList>
    </citation>
    <scope>NUCLEOTIDE SEQUENCE [LARGE SCALE GENOMIC DNA]</scope>
    <source>
        <strain evidence="3">female</strain>
    </source>
</reference>
<protein>
    <submittedName>
        <fullName evidence="2">Uncharacterized protein</fullName>
    </submittedName>
</protein>